<evidence type="ECO:0000313" key="2">
    <source>
        <dbReference type="EMBL" id="GKU94012.1"/>
    </source>
</evidence>
<evidence type="ECO:0000313" key="3">
    <source>
        <dbReference type="Proteomes" id="UP001054252"/>
    </source>
</evidence>
<dbReference type="Pfam" id="PF00646">
    <property type="entry name" value="F-box"/>
    <property type="match status" value="1"/>
</dbReference>
<dbReference type="SUPFAM" id="SSF81383">
    <property type="entry name" value="F-box domain"/>
    <property type="match status" value="1"/>
</dbReference>
<dbReference type="Proteomes" id="UP001054252">
    <property type="component" value="Unassembled WGS sequence"/>
</dbReference>
<dbReference type="EMBL" id="BPVZ01000007">
    <property type="protein sequence ID" value="GKU94012.1"/>
    <property type="molecule type" value="Genomic_DNA"/>
</dbReference>
<dbReference type="AlphaFoldDB" id="A0AAV5HYS2"/>
<gene>
    <name evidence="2" type="ORF">SLEP1_g7554</name>
</gene>
<organism evidence="2 3">
    <name type="scientific">Rubroshorea leprosula</name>
    <dbReference type="NCBI Taxonomy" id="152421"/>
    <lineage>
        <taxon>Eukaryota</taxon>
        <taxon>Viridiplantae</taxon>
        <taxon>Streptophyta</taxon>
        <taxon>Embryophyta</taxon>
        <taxon>Tracheophyta</taxon>
        <taxon>Spermatophyta</taxon>
        <taxon>Magnoliopsida</taxon>
        <taxon>eudicotyledons</taxon>
        <taxon>Gunneridae</taxon>
        <taxon>Pentapetalae</taxon>
        <taxon>rosids</taxon>
        <taxon>malvids</taxon>
        <taxon>Malvales</taxon>
        <taxon>Dipterocarpaceae</taxon>
        <taxon>Rubroshorea</taxon>
    </lineage>
</organism>
<dbReference type="InterPro" id="IPR001810">
    <property type="entry name" value="F-box_dom"/>
</dbReference>
<proteinExistence type="predicted"/>
<evidence type="ECO:0000259" key="1">
    <source>
        <dbReference type="Pfam" id="PF00646"/>
    </source>
</evidence>
<keyword evidence="3" id="KW-1185">Reference proteome</keyword>
<protein>
    <recommendedName>
        <fullName evidence="1">F-box domain-containing protein</fullName>
    </recommendedName>
</protein>
<accession>A0AAV5HYS2</accession>
<reference evidence="2 3" key="1">
    <citation type="journal article" date="2021" name="Commun. Biol.">
        <title>The genome of Shorea leprosula (Dipterocarpaceae) highlights the ecological relevance of drought in aseasonal tropical rainforests.</title>
        <authorList>
            <person name="Ng K.K.S."/>
            <person name="Kobayashi M.J."/>
            <person name="Fawcett J.A."/>
            <person name="Hatakeyama M."/>
            <person name="Paape T."/>
            <person name="Ng C.H."/>
            <person name="Ang C.C."/>
            <person name="Tnah L.H."/>
            <person name="Lee C.T."/>
            <person name="Nishiyama T."/>
            <person name="Sese J."/>
            <person name="O'Brien M.J."/>
            <person name="Copetti D."/>
            <person name="Mohd Noor M.I."/>
            <person name="Ong R.C."/>
            <person name="Putra M."/>
            <person name="Sireger I.Z."/>
            <person name="Indrioko S."/>
            <person name="Kosugi Y."/>
            <person name="Izuno A."/>
            <person name="Isagi Y."/>
            <person name="Lee S.L."/>
            <person name="Shimizu K.K."/>
        </authorList>
    </citation>
    <scope>NUCLEOTIDE SEQUENCE [LARGE SCALE GENOMIC DNA]</scope>
    <source>
        <strain evidence="2">214</strain>
    </source>
</reference>
<sequence length="133" mass="15002">MARLPLIEGVPAENVSKRSRVEETGDSTTGNTETRIELPADLFCPIMEWLPLVDVFRAEVVSHAWNYILRQALSSLLRIPNRNDCLEIICNGNKLYVLGACGEIRTWDLESGCPERAPEFIILCLGARFRDQI</sequence>
<dbReference type="InterPro" id="IPR036047">
    <property type="entry name" value="F-box-like_dom_sf"/>
</dbReference>
<comment type="caution">
    <text evidence="2">The sequence shown here is derived from an EMBL/GenBank/DDBJ whole genome shotgun (WGS) entry which is preliminary data.</text>
</comment>
<name>A0AAV5HYS2_9ROSI</name>
<feature type="domain" description="F-box" evidence="1">
    <location>
        <begin position="37"/>
        <end position="70"/>
    </location>
</feature>